<dbReference type="InterPro" id="IPR010319">
    <property type="entry name" value="Transglutaminase-like_Cys_pept"/>
</dbReference>
<evidence type="ECO:0000256" key="1">
    <source>
        <dbReference type="SAM" id="SignalP"/>
    </source>
</evidence>
<dbReference type="Gene3D" id="3.10.620.30">
    <property type="match status" value="1"/>
</dbReference>
<feature type="signal peptide" evidence="1">
    <location>
        <begin position="1"/>
        <end position="27"/>
    </location>
</feature>
<dbReference type="Proteomes" id="UP000095463">
    <property type="component" value="Unassembled WGS sequence"/>
</dbReference>
<protein>
    <recommendedName>
        <fullName evidence="4">Transglutaminase</fullName>
    </recommendedName>
</protein>
<accession>A0A1E5XV12</accession>
<organism evidence="2 3">
    <name type="scientific">Devosia insulae DS-56</name>
    <dbReference type="NCBI Taxonomy" id="1116389"/>
    <lineage>
        <taxon>Bacteria</taxon>
        <taxon>Pseudomonadati</taxon>
        <taxon>Pseudomonadota</taxon>
        <taxon>Alphaproteobacteria</taxon>
        <taxon>Hyphomicrobiales</taxon>
        <taxon>Devosiaceae</taxon>
        <taxon>Devosia</taxon>
    </lineage>
</organism>
<dbReference type="PANTHER" id="PTHR39327">
    <property type="match status" value="1"/>
</dbReference>
<sequence length="208" mass="22547">MSKFKGFIAAAVAIGMAAFILAMPARADQVDFTNPAFAPAGGITSIPVGASEFCKSHRSECKANPHAVGATVLTEARWAELVQVNNVVNSAITAITDEDYYKVAEYWAYPDDGYGDCEDFALAKRKALIAAGWNPSTLLVTVVREAKGTGHAVLMVRTDRGDLVLDNQDGRILVWNETPYTYLKRQSQADAGQWVDLVDPRTTFVASK</sequence>
<evidence type="ECO:0000313" key="2">
    <source>
        <dbReference type="EMBL" id="OEO32432.1"/>
    </source>
</evidence>
<name>A0A1E5XV12_9HYPH</name>
<reference evidence="2 3" key="1">
    <citation type="journal article" date="2015" name="Genome Announc.">
        <title>Genome Assemblies of Three Soil-Associated Devosia species: D. insulae, D. limi, and D. soli.</title>
        <authorList>
            <person name="Hassan Y.I."/>
            <person name="Lepp D."/>
            <person name="Zhou T."/>
        </authorList>
    </citation>
    <scope>NUCLEOTIDE SEQUENCE [LARGE SCALE GENOMIC DNA]</scope>
    <source>
        <strain evidence="2 3">DS-56</strain>
    </source>
</reference>
<dbReference type="EMBL" id="LAJE02000072">
    <property type="protein sequence ID" value="OEO32432.1"/>
    <property type="molecule type" value="Genomic_DNA"/>
</dbReference>
<comment type="caution">
    <text evidence="2">The sequence shown here is derived from an EMBL/GenBank/DDBJ whole genome shotgun (WGS) entry which is preliminary data.</text>
</comment>
<dbReference type="AlphaFoldDB" id="A0A1E5XV12"/>
<dbReference type="OrthoDB" id="7206808at2"/>
<evidence type="ECO:0000313" key="3">
    <source>
        <dbReference type="Proteomes" id="UP000095463"/>
    </source>
</evidence>
<feature type="chain" id="PRO_5009190570" description="Transglutaminase" evidence="1">
    <location>
        <begin position="28"/>
        <end position="208"/>
    </location>
</feature>
<dbReference type="Pfam" id="PF06035">
    <property type="entry name" value="Peptidase_C93"/>
    <property type="match status" value="1"/>
</dbReference>
<dbReference type="PANTHER" id="PTHR39327:SF1">
    <property type="entry name" value="BLR5470 PROTEIN"/>
    <property type="match status" value="1"/>
</dbReference>
<evidence type="ECO:0008006" key="4">
    <source>
        <dbReference type="Google" id="ProtNLM"/>
    </source>
</evidence>
<dbReference type="RefSeq" id="WP_069908388.1">
    <property type="nucleotide sequence ID" value="NZ_LAJE02000072.1"/>
</dbReference>
<proteinExistence type="predicted"/>
<keyword evidence="1" id="KW-0732">Signal</keyword>
<gene>
    <name evidence="2" type="ORF">VW23_011460</name>
</gene>
<keyword evidence="3" id="KW-1185">Reference proteome</keyword>